<keyword evidence="6" id="KW-0808">Transferase</keyword>
<evidence type="ECO:0000256" key="11">
    <source>
        <dbReference type="ARBA" id="ARBA00023306"/>
    </source>
</evidence>
<dbReference type="Gene3D" id="1.10.510.10">
    <property type="entry name" value="Transferase(Phosphotransferase) domain 1"/>
    <property type="match status" value="1"/>
</dbReference>
<evidence type="ECO:0000256" key="2">
    <source>
        <dbReference type="ARBA" id="ARBA00012425"/>
    </source>
</evidence>
<keyword evidence="3" id="KW-0723">Serine/threonine-protein kinase</keyword>
<dbReference type="Pfam" id="PF00069">
    <property type="entry name" value="Pkinase"/>
    <property type="match status" value="2"/>
</dbReference>
<keyword evidence="9" id="KW-0418">Kinase</keyword>
<dbReference type="InterPro" id="IPR011009">
    <property type="entry name" value="Kinase-like_dom_sf"/>
</dbReference>
<keyword evidence="5 15" id="KW-0132">Cell division</keyword>
<sequence length="276" mass="30764">MERYIVVDTLAPGSQAEILKATDNVTNKTVILKKYILAEDNKIPHCFIREASLLYDLDHQNIVRLLHVLIHQNSLVLVLEHMPTDLGDDMLYRVKSKFCLGCVTATRVEYYIETSSRSNVLVDTSTNTVKIADFGLARGLFTPSCSLSPEVGSLTYQAPEILLGSPKYSSPVDMWSVGCIFGEMLLLRPLFPGSSKSMVLKEIFRLLGTPTEKTWPGVSILPWFPEVTVEAQPAEFEDVIGDLDAAGADLIRRLLYLNPKGRITAEEALKHDYFAV</sequence>
<reference evidence="16" key="1">
    <citation type="submission" date="2019-07" db="EMBL/GenBank/DDBJ databases">
        <title>De Novo Assembly of kiwifruit Actinidia rufa.</title>
        <authorList>
            <person name="Sugita-Konishi S."/>
            <person name="Sato K."/>
            <person name="Mori E."/>
            <person name="Abe Y."/>
            <person name="Kisaki G."/>
            <person name="Hamano K."/>
            <person name="Suezawa K."/>
            <person name="Otani M."/>
            <person name="Fukuda T."/>
            <person name="Manabe T."/>
            <person name="Gomi K."/>
            <person name="Tabuchi M."/>
            <person name="Akimitsu K."/>
            <person name="Kataoka I."/>
        </authorList>
    </citation>
    <scope>NUCLEOTIDE SEQUENCE [LARGE SCALE GENOMIC DNA]</scope>
    <source>
        <strain evidence="16">cv. Fuchu</strain>
    </source>
</reference>
<dbReference type="SUPFAM" id="SSF56112">
    <property type="entry name" value="Protein kinase-like (PK-like)"/>
    <property type="match status" value="1"/>
</dbReference>
<keyword evidence="8" id="KW-0498">Mitosis</keyword>
<comment type="similarity">
    <text evidence="1">Belongs to the protein kinase superfamily. CMGC Ser/Thr protein kinase family. CDC2/CDKX subfamily.</text>
</comment>
<name>A0A7J0DNK7_9ERIC</name>
<comment type="catalytic activity">
    <reaction evidence="13">
        <text>L-seryl-[protein] + ATP = O-phospho-L-seryl-[protein] + ADP + H(+)</text>
        <dbReference type="Rhea" id="RHEA:17989"/>
        <dbReference type="Rhea" id="RHEA-COMP:9863"/>
        <dbReference type="Rhea" id="RHEA-COMP:11604"/>
        <dbReference type="ChEBI" id="CHEBI:15378"/>
        <dbReference type="ChEBI" id="CHEBI:29999"/>
        <dbReference type="ChEBI" id="CHEBI:30616"/>
        <dbReference type="ChEBI" id="CHEBI:83421"/>
        <dbReference type="ChEBI" id="CHEBI:456216"/>
        <dbReference type="EC" id="2.7.11.22"/>
    </reaction>
</comment>
<proteinExistence type="inferred from homology"/>
<keyword evidence="16" id="KW-1185">Reference proteome</keyword>
<evidence type="ECO:0000256" key="10">
    <source>
        <dbReference type="ARBA" id="ARBA00022840"/>
    </source>
</evidence>
<evidence type="ECO:0000256" key="13">
    <source>
        <dbReference type="ARBA" id="ARBA00048367"/>
    </source>
</evidence>
<dbReference type="AlphaFoldDB" id="A0A7J0DNK7"/>
<dbReference type="PANTHER" id="PTHR24056:SF548">
    <property type="entry name" value="CYCLIN-DEPENDENT KINASE A-1"/>
    <property type="match status" value="1"/>
</dbReference>
<dbReference type="GO" id="GO:0051301">
    <property type="term" value="P:cell division"/>
    <property type="evidence" value="ECO:0007669"/>
    <property type="project" value="UniProtKB-KW"/>
</dbReference>
<dbReference type="GO" id="GO:0007165">
    <property type="term" value="P:signal transduction"/>
    <property type="evidence" value="ECO:0007669"/>
    <property type="project" value="TreeGrafter"/>
</dbReference>
<dbReference type="InterPro" id="IPR050108">
    <property type="entry name" value="CDK"/>
</dbReference>
<dbReference type="EC" id="2.7.11.22" evidence="2"/>
<dbReference type="PANTHER" id="PTHR24056">
    <property type="entry name" value="CELL DIVISION PROTEIN KINASE"/>
    <property type="match status" value="1"/>
</dbReference>
<evidence type="ECO:0000256" key="7">
    <source>
        <dbReference type="ARBA" id="ARBA00022741"/>
    </source>
</evidence>
<dbReference type="GO" id="GO:0005524">
    <property type="term" value="F:ATP binding"/>
    <property type="evidence" value="ECO:0007669"/>
    <property type="project" value="UniProtKB-KW"/>
</dbReference>
<evidence type="ECO:0000313" key="15">
    <source>
        <dbReference type="EMBL" id="GFS38927.1"/>
    </source>
</evidence>
<dbReference type="OrthoDB" id="1732493at2759"/>
<evidence type="ECO:0000256" key="3">
    <source>
        <dbReference type="ARBA" id="ARBA00022527"/>
    </source>
</evidence>
<dbReference type="GO" id="GO:0051445">
    <property type="term" value="P:regulation of meiotic cell cycle"/>
    <property type="evidence" value="ECO:0007669"/>
    <property type="project" value="TreeGrafter"/>
</dbReference>
<evidence type="ECO:0000256" key="8">
    <source>
        <dbReference type="ARBA" id="ARBA00022776"/>
    </source>
</evidence>
<accession>A0A7J0DNK7</accession>
<evidence type="ECO:0000313" key="16">
    <source>
        <dbReference type="Proteomes" id="UP000585474"/>
    </source>
</evidence>
<keyword evidence="10" id="KW-0067">ATP-binding</keyword>
<dbReference type="GO" id="GO:0005634">
    <property type="term" value="C:nucleus"/>
    <property type="evidence" value="ECO:0007669"/>
    <property type="project" value="TreeGrafter"/>
</dbReference>
<keyword evidence="7" id="KW-0547">Nucleotide-binding</keyword>
<dbReference type="GO" id="GO:0010468">
    <property type="term" value="P:regulation of gene expression"/>
    <property type="evidence" value="ECO:0007669"/>
    <property type="project" value="TreeGrafter"/>
</dbReference>
<dbReference type="EMBL" id="BJWL01000319">
    <property type="protein sequence ID" value="GFS38927.1"/>
    <property type="molecule type" value="Genomic_DNA"/>
</dbReference>
<organism evidence="15 16">
    <name type="scientific">Actinidia rufa</name>
    <dbReference type="NCBI Taxonomy" id="165716"/>
    <lineage>
        <taxon>Eukaryota</taxon>
        <taxon>Viridiplantae</taxon>
        <taxon>Streptophyta</taxon>
        <taxon>Embryophyta</taxon>
        <taxon>Tracheophyta</taxon>
        <taxon>Spermatophyta</taxon>
        <taxon>Magnoliopsida</taxon>
        <taxon>eudicotyledons</taxon>
        <taxon>Gunneridae</taxon>
        <taxon>Pentapetalae</taxon>
        <taxon>asterids</taxon>
        <taxon>Ericales</taxon>
        <taxon>Actinidiaceae</taxon>
        <taxon>Actinidia</taxon>
    </lineage>
</organism>
<dbReference type="GO" id="GO:0004693">
    <property type="term" value="F:cyclin-dependent protein serine/threonine kinase activity"/>
    <property type="evidence" value="ECO:0007669"/>
    <property type="project" value="UniProtKB-EC"/>
</dbReference>
<feature type="domain" description="Protein kinase" evidence="14">
    <location>
        <begin position="4"/>
        <end position="274"/>
    </location>
</feature>
<gene>
    <name evidence="15" type="ORF">Acr_00g0060260</name>
</gene>
<comment type="caution">
    <text evidence="15">The sequence shown here is derived from an EMBL/GenBank/DDBJ whole genome shotgun (WGS) entry which is preliminary data.</text>
</comment>
<dbReference type="Proteomes" id="UP000585474">
    <property type="component" value="Unassembled WGS sequence"/>
</dbReference>
<evidence type="ECO:0000256" key="1">
    <source>
        <dbReference type="ARBA" id="ARBA00006485"/>
    </source>
</evidence>
<dbReference type="GO" id="GO:0005737">
    <property type="term" value="C:cytoplasm"/>
    <property type="evidence" value="ECO:0007669"/>
    <property type="project" value="TreeGrafter"/>
</dbReference>
<dbReference type="Gene3D" id="3.30.200.20">
    <property type="entry name" value="Phosphorylase Kinase, domain 1"/>
    <property type="match status" value="1"/>
</dbReference>
<protein>
    <recommendedName>
        <fullName evidence="2">cyclin-dependent kinase</fullName>
        <ecNumber evidence="2">2.7.11.22</ecNumber>
    </recommendedName>
</protein>
<evidence type="ECO:0000259" key="14">
    <source>
        <dbReference type="PROSITE" id="PS50011"/>
    </source>
</evidence>
<dbReference type="GO" id="GO:0000082">
    <property type="term" value="P:G1/S transition of mitotic cell cycle"/>
    <property type="evidence" value="ECO:0007669"/>
    <property type="project" value="TreeGrafter"/>
</dbReference>
<dbReference type="GO" id="GO:0000307">
    <property type="term" value="C:cyclin-dependent protein kinase holoenzyme complex"/>
    <property type="evidence" value="ECO:0007669"/>
    <property type="project" value="TreeGrafter"/>
</dbReference>
<evidence type="ECO:0000256" key="5">
    <source>
        <dbReference type="ARBA" id="ARBA00022618"/>
    </source>
</evidence>
<comment type="catalytic activity">
    <reaction evidence="12">
        <text>L-threonyl-[protein] + ATP = O-phospho-L-threonyl-[protein] + ADP + H(+)</text>
        <dbReference type="Rhea" id="RHEA:46608"/>
        <dbReference type="Rhea" id="RHEA-COMP:11060"/>
        <dbReference type="Rhea" id="RHEA-COMP:11605"/>
        <dbReference type="ChEBI" id="CHEBI:15378"/>
        <dbReference type="ChEBI" id="CHEBI:30013"/>
        <dbReference type="ChEBI" id="CHEBI:30616"/>
        <dbReference type="ChEBI" id="CHEBI:61977"/>
        <dbReference type="ChEBI" id="CHEBI:456216"/>
        <dbReference type="EC" id="2.7.11.22"/>
    </reaction>
</comment>
<keyword evidence="4" id="KW-0597">Phosphoprotein</keyword>
<evidence type="ECO:0000256" key="12">
    <source>
        <dbReference type="ARBA" id="ARBA00047811"/>
    </source>
</evidence>
<evidence type="ECO:0000256" key="4">
    <source>
        <dbReference type="ARBA" id="ARBA00022553"/>
    </source>
</evidence>
<dbReference type="PROSITE" id="PS50011">
    <property type="entry name" value="PROTEIN_KINASE_DOM"/>
    <property type="match status" value="1"/>
</dbReference>
<evidence type="ECO:0000256" key="9">
    <source>
        <dbReference type="ARBA" id="ARBA00022777"/>
    </source>
</evidence>
<dbReference type="GO" id="GO:0030332">
    <property type="term" value="F:cyclin binding"/>
    <property type="evidence" value="ECO:0007669"/>
    <property type="project" value="TreeGrafter"/>
</dbReference>
<dbReference type="GO" id="GO:0010389">
    <property type="term" value="P:regulation of G2/M transition of mitotic cell cycle"/>
    <property type="evidence" value="ECO:0007669"/>
    <property type="project" value="TreeGrafter"/>
</dbReference>
<evidence type="ECO:0000256" key="6">
    <source>
        <dbReference type="ARBA" id="ARBA00022679"/>
    </source>
</evidence>
<keyword evidence="11" id="KW-0131">Cell cycle</keyword>
<dbReference type="InterPro" id="IPR000719">
    <property type="entry name" value="Prot_kinase_dom"/>
</dbReference>